<evidence type="ECO:0000256" key="1">
    <source>
        <dbReference type="SAM" id="Coils"/>
    </source>
</evidence>
<accession>A0ABR1R5N3</accession>
<dbReference type="EMBL" id="JAQQWI010000018">
    <property type="protein sequence ID" value="KAK8001100.1"/>
    <property type="molecule type" value="Genomic_DNA"/>
</dbReference>
<feature type="compositionally biased region" description="Basic and acidic residues" evidence="2">
    <location>
        <begin position="179"/>
        <end position="220"/>
    </location>
</feature>
<evidence type="ECO:0000313" key="3">
    <source>
        <dbReference type="EMBL" id="KAK8001100.1"/>
    </source>
</evidence>
<proteinExistence type="predicted"/>
<dbReference type="Proteomes" id="UP001396898">
    <property type="component" value="Unassembled WGS sequence"/>
</dbReference>
<evidence type="ECO:0000256" key="2">
    <source>
        <dbReference type="SAM" id="MobiDB-lite"/>
    </source>
</evidence>
<feature type="region of interest" description="Disordered" evidence="2">
    <location>
        <begin position="179"/>
        <end position="221"/>
    </location>
</feature>
<reference evidence="3 4" key="1">
    <citation type="submission" date="2023-01" db="EMBL/GenBank/DDBJ databases">
        <title>Analysis of 21 Apiospora genomes using comparative genomics revels a genus with tremendous synthesis potential of carbohydrate active enzymes and secondary metabolites.</title>
        <authorList>
            <person name="Sorensen T."/>
        </authorList>
    </citation>
    <scope>NUCLEOTIDE SEQUENCE [LARGE SCALE GENOMIC DNA]</scope>
    <source>
        <strain evidence="3 4">CBS 20057</strain>
    </source>
</reference>
<feature type="region of interest" description="Disordered" evidence="2">
    <location>
        <begin position="30"/>
        <end position="50"/>
    </location>
</feature>
<comment type="caution">
    <text evidence="3">The sequence shown here is derived from an EMBL/GenBank/DDBJ whole genome shotgun (WGS) entry which is preliminary data.</text>
</comment>
<sequence>MRDQNRIDTTHPPRTPDLDLQSLQYYDESQPVHADTHSTGLRRDDREGSSWDQQERFLIEANSRAWISLQEFYQTRTQDLRQSLARLERTNLELIQQMTQVNRNAEDCRQSRRNLEDDNTALRSTNTSLENDVSGLQTTNNELVVQFQELVAAHDQEKRQWQAREKRWQVEWKALISQHDRDKKELSDRHQSEKSAIESQHEQEKRDMRTDHEAKTKSLRSENAANKLQLASYNSGSSYVAIADPEFRALFLDIVQRVGNLSTLVPAPEDLESTALRRADPERYLARHADRLNRAWPKFMRSTCWGILMDGFFALPLGFGALGMNGEGHERLGQLRRLLITKSNEDPSLGPDVFTSDKNINIWRATLFEAILGEATRYSHSASSDRDFGALFHANVSSVSRTLKSALEDLTASSLDPRIPSLFHSISRDLGVLALKMGAQRAHVFLEGIRHGAWIESDEKFADEGNSGYAGPMTQVDVMTSPCVRRIGDGREDSRAQSIIAKGSIVGLMVES</sequence>
<organism evidence="3 4">
    <name type="scientific">Apiospora marii</name>
    <dbReference type="NCBI Taxonomy" id="335849"/>
    <lineage>
        <taxon>Eukaryota</taxon>
        <taxon>Fungi</taxon>
        <taxon>Dikarya</taxon>
        <taxon>Ascomycota</taxon>
        <taxon>Pezizomycotina</taxon>
        <taxon>Sordariomycetes</taxon>
        <taxon>Xylariomycetidae</taxon>
        <taxon>Amphisphaeriales</taxon>
        <taxon>Apiosporaceae</taxon>
        <taxon>Apiospora</taxon>
    </lineage>
</organism>
<protein>
    <submittedName>
        <fullName evidence="3">Uncharacterized protein</fullName>
    </submittedName>
</protein>
<keyword evidence="1" id="KW-0175">Coiled coil</keyword>
<gene>
    <name evidence="3" type="ORF">PG991_013322</name>
</gene>
<keyword evidence="4" id="KW-1185">Reference proteome</keyword>
<name>A0ABR1R5N3_9PEZI</name>
<feature type="compositionally biased region" description="Basic and acidic residues" evidence="2">
    <location>
        <begin position="41"/>
        <end position="50"/>
    </location>
</feature>
<evidence type="ECO:0000313" key="4">
    <source>
        <dbReference type="Proteomes" id="UP001396898"/>
    </source>
</evidence>
<feature type="coiled-coil region" evidence="1">
    <location>
        <begin position="77"/>
        <end position="132"/>
    </location>
</feature>